<dbReference type="Gene3D" id="3.30.420.340">
    <property type="entry name" value="UvrC, RNAse H endonuclease domain"/>
    <property type="match status" value="1"/>
</dbReference>
<evidence type="ECO:0000313" key="5">
    <source>
        <dbReference type="EMBL" id="OHA65988.1"/>
    </source>
</evidence>
<dbReference type="InterPro" id="IPR036876">
    <property type="entry name" value="UVR_dom_sf"/>
</dbReference>
<dbReference type="InterPro" id="IPR001162">
    <property type="entry name" value="UvrC_RNase_H_dom"/>
</dbReference>
<protein>
    <recommendedName>
        <fullName evidence="7">Excinuclease ABC subunit C</fullName>
    </recommendedName>
</protein>
<feature type="domain" description="GIY-YIG" evidence="3">
    <location>
        <begin position="118"/>
        <end position="193"/>
    </location>
</feature>
<dbReference type="SMART" id="SM00465">
    <property type="entry name" value="GIYc"/>
    <property type="match status" value="1"/>
</dbReference>
<dbReference type="Pfam" id="PF01541">
    <property type="entry name" value="GIY-YIG"/>
    <property type="match status" value="1"/>
</dbReference>
<dbReference type="InterPro" id="IPR035901">
    <property type="entry name" value="GIY-YIG_endonuc_sf"/>
</dbReference>
<feature type="domain" description="UVR" evidence="2">
    <location>
        <begin position="319"/>
        <end position="354"/>
    </location>
</feature>
<dbReference type="InterPro" id="IPR000305">
    <property type="entry name" value="GIY-YIG_endonuc"/>
</dbReference>
<accession>A0A1G2R059</accession>
<dbReference type="PANTHER" id="PTHR30562:SF1">
    <property type="entry name" value="UVRABC SYSTEM PROTEIN C"/>
    <property type="match status" value="1"/>
</dbReference>
<dbReference type="InterPro" id="IPR050066">
    <property type="entry name" value="UvrABC_protein_C"/>
</dbReference>
<dbReference type="InterPro" id="IPR038476">
    <property type="entry name" value="UvrC_RNase_H_dom_sf"/>
</dbReference>
<organism evidence="5 6">
    <name type="scientific">Candidatus Wildermuthbacteria bacterium RIFCSPHIGHO2_01_FULL_49_22b</name>
    <dbReference type="NCBI Taxonomy" id="1802448"/>
    <lineage>
        <taxon>Bacteria</taxon>
        <taxon>Candidatus Wildermuthiibacteriota</taxon>
    </lineage>
</organism>
<dbReference type="InterPro" id="IPR047296">
    <property type="entry name" value="GIY-YIG_UvrC_Cho"/>
</dbReference>
<evidence type="ECO:0000259" key="2">
    <source>
        <dbReference type="PROSITE" id="PS50151"/>
    </source>
</evidence>
<dbReference type="GO" id="GO:0009381">
    <property type="term" value="F:excinuclease ABC activity"/>
    <property type="evidence" value="ECO:0007669"/>
    <property type="project" value="InterPro"/>
</dbReference>
<comment type="caution">
    <text evidence="5">The sequence shown here is derived from an EMBL/GenBank/DDBJ whole genome shotgun (WGS) entry which is preliminary data.</text>
</comment>
<dbReference type="PROSITE" id="PS50151">
    <property type="entry name" value="UVR"/>
    <property type="match status" value="1"/>
</dbReference>
<dbReference type="GO" id="GO:0009380">
    <property type="term" value="C:excinuclease repair complex"/>
    <property type="evidence" value="ECO:0007669"/>
    <property type="project" value="TreeGrafter"/>
</dbReference>
<gene>
    <name evidence="5" type="ORF">A2672_00140</name>
</gene>
<dbReference type="Gene3D" id="4.10.860.10">
    <property type="entry name" value="UVR domain"/>
    <property type="match status" value="1"/>
</dbReference>
<dbReference type="AlphaFoldDB" id="A0A1G2R059"/>
<evidence type="ECO:0000259" key="4">
    <source>
        <dbReference type="PROSITE" id="PS50165"/>
    </source>
</evidence>
<reference evidence="5 6" key="1">
    <citation type="journal article" date="2016" name="Nat. Commun.">
        <title>Thousands of microbial genomes shed light on interconnected biogeochemical processes in an aquifer system.</title>
        <authorList>
            <person name="Anantharaman K."/>
            <person name="Brown C.T."/>
            <person name="Hug L.A."/>
            <person name="Sharon I."/>
            <person name="Castelle C.J."/>
            <person name="Probst A.J."/>
            <person name="Thomas B.C."/>
            <person name="Singh A."/>
            <person name="Wilkins M.J."/>
            <person name="Karaoz U."/>
            <person name="Brodie E.L."/>
            <person name="Williams K.H."/>
            <person name="Hubbard S.S."/>
            <person name="Banfield J.F."/>
        </authorList>
    </citation>
    <scope>NUCLEOTIDE SEQUENCE [LARGE SCALE GENOMIC DNA]</scope>
</reference>
<evidence type="ECO:0000259" key="3">
    <source>
        <dbReference type="PROSITE" id="PS50164"/>
    </source>
</evidence>
<dbReference type="PROSITE" id="PS50164">
    <property type="entry name" value="GIY_YIG"/>
    <property type="match status" value="1"/>
</dbReference>
<keyword evidence="1" id="KW-0472">Membrane</keyword>
<dbReference type="InterPro" id="IPR001943">
    <property type="entry name" value="UVR_dom"/>
</dbReference>
<dbReference type="Proteomes" id="UP000178065">
    <property type="component" value="Unassembled WGS sequence"/>
</dbReference>
<dbReference type="EMBL" id="MHTT01000008">
    <property type="protein sequence ID" value="OHA65988.1"/>
    <property type="molecule type" value="Genomic_DNA"/>
</dbReference>
<proteinExistence type="predicted"/>
<feature type="transmembrane region" description="Helical" evidence="1">
    <location>
        <begin position="6"/>
        <end position="26"/>
    </location>
</feature>
<feature type="transmembrane region" description="Helical" evidence="1">
    <location>
        <begin position="33"/>
        <end position="54"/>
    </location>
</feature>
<dbReference type="PROSITE" id="PS50165">
    <property type="entry name" value="UVRC"/>
    <property type="match status" value="1"/>
</dbReference>
<dbReference type="Gene3D" id="3.40.1440.10">
    <property type="entry name" value="GIY-YIG endonuclease"/>
    <property type="match status" value="1"/>
</dbReference>
<evidence type="ECO:0008006" key="7">
    <source>
        <dbReference type="Google" id="ProtNLM"/>
    </source>
</evidence>
<dbReference type="CDD" id="cd10434">
    <property type="entry name" value="GIY-YIG_UvrC_Cho"/>
    <property type="match status" value="1"/>
</dbReference>
<dbReference type="SUPFAM" id="SSF46600">
    <property type="entry name" value="C-terminal UvrC-binding domain of UvrB"/>
    <property type="match status" value="1"/>
</dbReference>
<feature type="domain" description="UvrC family homology region profile" evidence="4">
    <location>
        <begin position="339"/>
        <end position="473"/>
    </location>
</feature>
<dbReference type="STRING" id="1802448.A2672_00140"/>
<evidence type="ECO:0000313" key="6">
    <source>
        <dbReference type="Proteomes" id="UP000178065"/>
    </source>
</evidence>
<dbReference type="Pfam" id="PF08459">
    <property type="entry name" value="UvrC_RNaseH_dom"/>
    <property type="match status" value="1"/>
</dbReference>
<name>A0A1G2R059_9BACT</name>
<keyword evidence="1" id="KW-1133">Transmembrane helix</keyword>
<dbReference type="SUPFAM" id="SSF82771">
    <property type="entry name" value="GIY-YIG endonuclease"/>
    <property type="match status" value="1"/>
</dbReference>
<dbReference type="PANTHER" id="PTHR30562">
    <property type="entry name" value="UVRC/OXIDOREDUCTASE"/>
    <property type="match status" value="1"/>
</dbReference>
<evidence type="ECO:0000256" key="1">
    <source>
        <dbReference type="SAM" id="Phobius"/>
    </source>
</evidence>
<keyword evidence="1" id="KW-0812">Transmembrane</keyword>
<dbReference type="Pfam" id="PF02151">
    <property type="entry name" value="UVR"/>
    <property type="match status" value="1"/>
</dbReference>
<sequence length="569" mass="64293">MDKIFGIIIIIGGLLGAGIGILVSLLPQGPSQTSIVVSTLVLGLAGCFLGLTAARSICSANHNKLGPYHPCFCVLLFLCPEPSASGHFFLDATPQSRYTILMEKFRYVPKSKLSTLPKAPGVYALASPKAVLYIGKAGNIKDRVRIHFAQPSYRDNLFTSQVTRVGYLETQSEIDALLLESQLIKKLQPKYNVMWKDDKGYFFVGITKDKLPRIFLTHQPRLVSCSSYLVSGMKKEKKIQNTRYKIQDTNYIGPFTEGKAIRRVLRLLRRVFPYYTAKKHGSLPCSWCQLNLCPGPDPDEKTYKKNLRKLAAVLKGKRTSVFRQLKKEMNEAAKNQGFEKAAGLRDQFLALERIVSHARLLSRETAPSTNWNLIEKELQKLFETRKRISRMEAYDISNIQGKQATGSQVTFLKGAPLKESYRKYKIRISGKSNDYAMMEELLSRRLRHPEWPYPQLMVIDGGKGQLTAALSALRELTIGNSQLTIDSKKSQSSKVKGQKSIMVALAKKQNELFFPGKSRPVLLRDLPRPLENLFLHIRDEAHRFAISYHRKLREQVLGLTKSQKRGTLS</sequence>
<dbReference type="GO" id="GO:0006289">
    <property type="term" value="P:nucleotide-excision repair"/>
    <property type="evidence" value="ECO:0007669"/>
    <property type="project" value="InterPro"/>
</dbReference>